<protein>
    <recommendedName>
        <fullName evidence="2">Molybdenum cofactor carrier</fullName>
    </recommendedName>
</protein>
<accession>A0A380TET5</accession>
<dbReference type="Gene3D" id="3.40.50.450">
    <property type="match status" value="1"/>
</dbReference>
<evidence type="ECO:0000313" key="1">
    <source>
        <dbReference type="EMBL" id="SUS06231.1"/>
    </source>
</evidence>
<organism evidence="1">
    <name type="scientific">metagenome</name>
    <dbReference type="NCBI Taxonomy" id="256318"/>
    <lineage>
        <taxon>unclassified sequences</taxon>
        <taxon>metagenomes</taxon>
    </lineage>
</organism>
<gene>
    <name evidence="1" type="ORF">DF3PB_2560007</name>
</gene>
<dbReference type="EMBL" id="UIDG01000175">
    <property type="protein sequence ID" value="SUS06231.1"/>
    <property type="molecule type" value="Genomic_DNA"/>
</dbReference>
<name>A0A380TET5_9ZZZZ</name>
<dbReference type="Pfam" id="PF12694">
    <property type="entry name" value="cpYpsA"/>
    <property type="match status" value="1"/>
</dbReference>
<evidence type="ECO:0008006" key="2">
    <source>
        <dbReference type="Google" id="ProtNLM"/>
    </source>
</evidence>
<dbReference type="AlphaFoldDB" id="A0A380TET5"/>
<reference evidence="1" key="1">
    <citation type="submission" date="2018-07" db="EMBL/GenBank/DDBJ databases">
        <authorList>
            <person name="Quirk P.G."/>
            <person name="Krulwich T.A."/>
        </authorList>
    </citation>
    <scope>NUCLEOTIDE SEQUENCE</scope>
</reference>
<sequence length="42" mass="4682">MQAWLRERRVRVLNVAGPRESSAPGIHEEAAAFLRVLLTLPA</sequence>
<dbReference type="InterPro" id="IPR024755">
    <property type="entry name" value="cpYpsA"/>
</dbReference>
<proteinExistence type="predicted"/>